<feature type="compositionally biased region" description="Basic and acidic residues" evidence="12">
    <location>
        <begin position="342"/>
        <end position="370"/>
    </location>
</feature>
<dbReference type="InterPro" id="IPR036719">
    <property type="entry name" value="Neuro-gated_channel_TM_sf"/>
</dbReference>
<feature type="domain" description="Neurotransmitter-gated ion-channel transmembrane" evidence="14">
    <location>
        <begin position="254"/>
        <end position="343"/>
    </location>
</feature>
<protein>
    <submittedName>
        <fullName evidence="15">Putative ligand-gated ion channel</fullName>
    </submittedName>
</protein>
<feature type="region of interest" description="Disordered" evidence="12">
    <location>
        <begin position="342"/>
        <end position="380"/>
    </location>
</feature>
<feature type="domain" description="Neurotransmitter-gated ion-channel ligand-binding" evidence="13">
    <location>
        <begin position="35"/>
        <end position="212"/>
    </location>
</feature>
<dbReference type="PANTHER" id="PTHR18945">
    <property type="entry name" value="NEUROTRANSMITTER GATED ION CHANNEL"/>
    <property type="match status" value="1"/>
</dbReference>
<dbReference type="GO" id="GO:0099095">
    <property type="term" value="F:ligand-gated monoatomic anion channel activity"/>
    <property type="evidence" value="ECO:0007669"/>
    <property type="project" value="UniProtKB-ARBA"/>
</dbReference>
<dbReference type="SUPFAM" id="SSF63712">
    <property type="entry name" value="Nicotinic receptor ligand binding domain-like"/>
    <property type="match status" value="1"/>
</dbReference>
<evidence type="ECO:0000256" key="11">
    <source>
        <dbReference type="RuleBase" id="RU000687"/>
    </source>
</evidence>
<dbReference type="SUPFAM" id="SSF90112">
    <property type="entry name" value="Neurotransmitter-gated ion-channel transmembrane pore"/>
    <property type="match status" value="1"/>
</dbReference>
<keyword evidence="10 11" id="KW-0407">Ion channel</keyword>
<name>A0A0K8RIU8_IXORI</name>
<dbReference type="GO" id="GO:0004888">
    <property type="term" value="F:transmembrane signaling receptor activity"/>
    <property type="evidence" value="ECO:0007669"/>
    <property type="project" value="InterPro"/>
</dbReference>
<organism evidence="15">
    <name type="scientific">Ixodes ricinus</name>
    <name type="common">Common tick</name>
    <name type="synonym">Acarus ricinus</name>
    <dbReference type="NCBI Taxonomy" id="34613"/>
    <lineage>
        <taxon>Eukaryota</taxon>
        <taxon>Metazoa</taxon>
        <taxon>Ecdysozoa</taxon>
        <taxon>Arthropoda</taxon>
        <taxon>Chelicerata</taxon>
        <taxon>Arachnida</taxon>
        <taxon>Acari</taxon>
        <taxon>Parasitiformes</taxon>
        <taxon>Ixodida</taxon>
        <taxon>Ixodoidea</taxon>
        <taxon>Ixodidae</taxon>
        <taxon>Ixodinae</taxon>
        <taxon>Ixodes</taxon>
    </lineage>
</organism>
<evidence type="ECO:0000256" key="10">
    <source>
        <dbReference type="ARBA" id="ARBA00023303"/>
    </source>
</evidence>
<keyword evidence="7 11" id="KW-1133">Transmembrane helix</keyword>
<proteinExistence type="evidence at transcript level"/>
<dbReference type="InterPro" id="IPR006029">
    <property type="entry name" value="Neurotrans-gated_channel_TM"/>
</dbReference>
<keyword evidence="9 11" id="KW-0472">Membrane</keyword>
<keyword evidence="3 11" id="KW-0813">Transport</keyword>
<feature type="transmembrane region" description="Helical" evidence="11">
    <location>
        <begin position="275"/>
        <end position="293"/>
    </location>
</feature>
<accession>A0A0K8RIU8</accession>
<evidence type="ECO:0000259" key="14">
    <source>
        <dbReference type="Pfam" id="PF02932"/>
    </source>
</evidence>
<dbReference type="Pfam" id="PF02932">
    <property type="entry name" value="Neur_chan_memb"/>
    <property type="match status" value="1"/>
</dbReference>
<evidence type="ECO:0000256" key="1">
    <source>
        <dbReference type="ARBA" id="ARBA00004141"/>
    </source>
</evidence>
<dbReference type="InterPro" id="IPR036734">
    <property type="entry name" value="Neur_chan_lig-bd_sf"/>
</dbReference>
<evidence type="ECO:0000256" key="3">
    <source>
        <dbReference type="ARBA" id="ARBA00022448"/>
    </source>
</evidence>
<evidence type="ECO:0000256" key="5">
    <source>
        <dbReference type="ARBA" id="ARBA00022692"/>
    </source>
</evidence>
<keyword evidence="4" id="KW-1003">Cell membrane</keyword>
<dbReference type="PRINTS" id="PR00253">
    <property type="entry name" value="GABAARECEPTR"/>
</dbReference>
<dbReference type="InterPro" id="IPR006202">
    <property type="entry name" value="Neur_chan_lig-bd"/>
</dbReference>
<feature type="transmembrane region" description="Helical" evidence="11">
    <location>
        <begin position="402"/>
        <end position="421"/>
    </location>
</feature>
<keyword evidence="8 11" id="KW-0406">Ion transport</keyword>
<dbReference type="EMBL" id="GADI01002807">
    <property type="protein sequence ID" value="JAA71001.1"/>
    <property type="molecule type" value="mRNA"/>
</dbReference>
<dbReference type="GO" id="GO:0005230">
    <property type="term" value="F:extracellular ligand-gated monoatomic ion channel activity"/>
    <property type="evidence" value="ECO:0007669"/>
    <property type="project" value="InterPro"/>
</dbReference>
<evidence type="ECO:0000313" key="15">
    <source>
        <dbReference type="EMBL" id="JAA71001.1"/>
    </source>
</evidence>
<dbReference type="GO" id="GO:0005886">
    <property type="term" value="C:plasma membrane"/>
    <property type="evidence" value="ECO:0007669"/>
    <property type="project" value="UniProtKB-SubCell"/>
</dbReference>
<feature type="transmembrane region" description="Helical" evidence="11">
    <location>
        <begin position="249"/>
        <end position="268"/>
    </location>
</feature>
<dbReference type="InterPro" id="IPR038050">
    <property type="entry name" value="Neuro_actylchol_rec"/>
</dbReference>
<dbReference type="InterPro" id="IPR018000">
    <property type="entry name" value="Neurotransmitter_ion_chnl_CS"/>
</dbReference>
<feature type="transmembrane region" description="Helical" evidence="11">
    <location>
        <begin position="313"/>
        <end position="335"/>
    </location>
</feature>
<evidence type="ECO:0000256" key="6">
    <source>
        <dbReference type="ARBA" id="ARBA00022729"/>
    </source>
</evidence>
<feature type="chain" id="PRO_5022252496" evidence="11">
    <location>
        <begin position="27"/>
        <end position="434"/>
    </location>
</feature>
<evidence type="ECO:0000259" key="13">
    <source>
        <dbReference type="Pfam" id="PF02931"/>
    </source>
</evidence>
<evidence type="ECO:0000256" key="9">
    <source>
        <dbReference type="ARBA" id="ARBA00023136"/>
    </source>
</evidence>
<comment type="subcellular location">
    <subcellularLocation>
        <location evidence="2">Cell membrane</location>
    </subcellularLocation>
    <subcellularLocation>
        <location evidence="1">Membrane</location>
        <topology evidence="1">Multi-pass membrane protein</topology>
    </subcellularLocation>
</comment>
<sequence>MYRSTTMLPCSLICVLFWLTLDTGAAQTSPSSNMETRILNSILDSGRYDSRVQPDGTNTTGGPVQVDVDMYVISLRDVSVMNMDYTVQVYLRTKWTDSRLRYDNKPGNVKYLNLNDPSKVWRPDLFISNEKEAHFHEILLPNSFLRIYPQGNVHYSVRLTLKLACSMDFSRFPFDTQVCKIMMTSYSRTTDALVFEWKKGDPLVVNKELHLLEHKLLESKTGYCTSRTNTGEYSCLKGGFVLERDLRRYGILVFIPCCMFVIVSWVALWLDNKSTLIRVLVPLVDLVSLSSLVSRLNYSDIPKTNFTMPIDTWTGVCLTFVFIVLIEVAVVDYLVRRSGNRHEPISSKPDDDKMSGVERLEMEDDKDVKKTPGPNGGNKTNWTQGFETWLKKSRSMADKIDLVFRVLLPVLFILFLIIFFGKHLSASTDPDELF</sequence>
<dbReference type="Gene3D" id="1.20.58.390">
    <property type="entry name" value="Neurotransmitter-gated ion-channel transmembrane domain"/>
    <property type="match status" value="1"/>
</dbReference>
<dbReference type="GO" id="GO:0005254">
    <property type="term" value="F:chloride channel activity"/>
    <property type="evidence" value="ECO:0007669"/>
    <property type="project" value="UniProtKB-ARBA"/>
</dbReference>
<reference evidence="15" key="1">
    <citation type="submission" date="2012-12" db="EMBL/GenBank/DDBJ databases">
        <title>Identification and characterization of a phenylalanine ammonia-lyase gene family in Isatis indigotica Fort.</title>
        <authorList>
            <person name="Liu Q."/>
            <person name="Chen J."/>
            <person name="Zhou X."/>
            <person name="Di P."/>
            <person name="Xiao Y."/>
            <person name="Xuan H."/>
            <person name="Zhang L."/>
            <person name="Chen W."/>
        </authorList>
    </citation>
    <scope>NUCLEOTIDE SEQUENCE</scope>
    <source>
        <tissue evidence="15">Salivary gland</tissue>
    </source>
</reference>
<evidence type="ECO:0000256" key="8">
    <source>
        <dbReference type="ARBA" id="ARBA00023065"/>
    </source>
</evidence>
<evidence type="ECO:0000256" key="4">
    <source>
        <dbReference type="ARBA" id="ARBA00022475"/>
    </source>
</evidence>
<dbReference type="AlphaFoldDB" id="A0A0K8RIU8"/>
<evidence type="ECO:0000256" key="7">
    <source>
        <dbReference type="ARBA" id="ARBA00022989"/>
    </source>
</evidence>
<evidence type="ECO:0000256" key="2">
    <source>
        <dbReference type="ARBA" id="ARBA00004236"/>
    </source>
</evidence>
<keyword evidence="6 11" id="KW-0732">Signal</keyword>
<evidence type="ECO:0000256" key="12">
    <source>
        <dbReference type="SAM" id="MobiDB-lite"/>
    </source>
</evidence>
<keyword evidence="5 11" id="KW-0812">Transmembrane</keyword>
<dbReference type="FunFam" id="2.70.170.10:FF:000065">
    <property type="entry name" value="Glutamate-gated chloride channel, putative"/>
    <property type="match status" value="1"/>
</dbReference>
<dbReference type="Pfam" id="PF02931">
    <property type="entry name" value="Neur_chan_LBD"/>
    <property type="match status" value="1"/>
</dbReference>
<dbReference type="CDD" id="cd18993">
    <property type="entry name" value="LGIC_ECD_GluCl"/>
    <property type="match status" value="1"/>
</dbReference>
<dbReference type="PRINTS" id="PR00252">
    <property type="entry name" value="NRIONCHANNEL"/>
</dbReference>
<dbReference type="Gene3D" id="2.70.170.10">
    <property type="entry name" value="Neurotransmitter-gated ion-channel ligand-binding domain"/>
    <property type="match status" value="1"/>
</dbReference>
<dbReference type="PROSITE" id="PS00236">
    <property type="entry name" value="NEUROTR_ION_CHANNEL"/>
    <property type="match status" value="1"/>
</dbReference>
<feature type="signal peptide" evidence="11">
    <location>
        <begin position="1"/>
        <end position="26"/>
    </location>
</feature>
<comment type="similarity">
    <text evidence="11">Belongs to the ligand-gated ion channel (TC 1.A.9) family.</text>
</comment>
<dbReference type="InterPro" id="IPR006201">
    <property type="entry name" value="Neur_channel"/>
</dbReference>
<dbReference type="NCBIfam" id="TIGR00860">
    <property type="entry name" value="LIC"/>
    <property type="match status" value="1"/>
</dbReference>
<dbReference type="InterPro" id="IPR006028">
    <property type="entry name" value="GABAA/Glycine_rcpt"/>
</dbReference>